<keyword evidence="1" id="KW-0812">Transmembrane</keyword>
<dbReference type="EMBL" id="PDCK01000039">
    <property type="protein sequence ID" value="PRQ60390.1"/>
    <property type="molecule type" value="Genomic_DNA"/>
</dbReference>
<dbReference type="AlphaFoldDB" id="A0A2P6SNX7"/>
<keyword evidence="3" id="KW-1185">Reference proteome</keyword>
<accession>A0A2P6SNX7</accession>
<sequence length="88" mass="10039">MELSSWPVVGLGFFAGVLGWASIRRALEVSRKSGFLGGKFHNLLSHSIAAKTIEREINYQERSREREINKVCFFALHEEIEREIGGKF</sequence>
<organism evidence="2 3">
    <name type="scientific">Rosa chinensis</name>
    <name type="common">China rose</name>
    <dbReference type="NCBI Taxonomy" id="74649"/>
    <lineage>
        <taxon>Eukaryota</taxon>
        <taxon>Viridiplantae</taxon>
        <taxon>Streptophyta</taxon>
        <taxon>Embryophyta</taxon>
        <taxon>Tracheophyta</taxon>
        <taxon>Spermatophyta</taxon>
        <taxon>Magnoliopsida</taxon>
        <taxon>eudicotyledons</taxon>
        <taxon>Gunneridae</taxon>
        <taxon>Pentapetalae</taxon>
        <taxon>rosids</taxon>
        <taxon>fabids</taxon>
        <taxon>Rosales</taxon>
        <taxon>Rosaceae</taxon>
        <taxon>Rosoideae</taxon>
        <taxon>Rosoideae incertae sedis</taxon>
        <taxon>Rosa</taxon>
    </lineage>
</organism>
<evidence type="ECO:0000313" key="3">
    <source>
        <dbReference type="Proteomes" id="UP000238479"/>
    </source>
</evidence>
<keyword evidence="1" id="KW-1133">Transmembrane helix</keyword>
<feature type="transmembrane region" description="Helical" evidence="1">
    <location>
        <begin position="6"/>
        <end position="23"/>
    </location>
</feature>
<gene>
    <name evidence="2" type="ORF">RchiOBHm_Chr1g0380641</name>
</gene>
<comment type="caution">
    <text evidence="2">The sequence shown here is derived from an EMBL/GenBank/DDBJ whole genome shotgun (WGS) entry which is preliminary data.</text>
</comment>
<evidence type="ECO:0000313" key="2">
    <source>
        <dbReference type="EMBL" id="PRQ60390.1"/>
    </source>
</evidence>
<proteinExistence type="predicted"/>
<dbReference type="Gramene" id="PRQ60390">
    <property type="protein sequence ID" value="PRQ60390"/>
    <property type="gene ID" value="RchiOBHm_Chr1g0380641"/>
</dbReference>
<evidence type="ECO:0000256" key="1">
    <source>
        <dbReference type="SAM" id="Phobius"/>
    </source>
</evidence>
<protein>
    <submittedName>
        <fullName evidence="2">Uncharacterized protein</fullName>
    </submittedName>
</protein>
<reference evidence="2 3" key="1">
    <citation type="journal article" date="2018" name="Nat. Genet.">
        <title>The Rosa genome provides new insights in the design of modern roses.</title>
        <authorList>
            <person name="Bendahmane M."/>
        </authorList>
    </citation>
    <scope>NUCLEOTIDE SEQUENCE [LARGE SCALE GENOMIC DNA]</scope>
    <source>
        <strain evidence="3">cv. Old Blush</strain>
    </source>
</reference>
<keyword evidence="1" id="KW-0472">Membrane</keyword>
<name>A0A2P6SNX7_ROSCH</name>
<dbReference type="Proteomes" id="UP000238479">
    <property type="component" value="Chromosome 1"/>
</dbReference>